<dbReference type="Proteomes" id="UP001049518">
    <property type="component" value="Chromosome"/>
</dbReference>
<feature type="transmembrane region" description="Helical" evidence="2">
    <location>
        <begin position="52"/>
        <end position="71"/>
    </location>
</feature>
<gene>
    <name evidence="3" type="ORF">AGRA3207_002126</name>
</gene>
<dbReference type="RefSeq" id="WP_231334432.1">
    <property type="nucleotide sequence ID" value="NZ_CP059572.1"/>
</dbReference>
<reference evidence="3" key="1">
    <citation type="submission" date="2020-07" db="EMBL/GenBank/DDBJ databases">
        <authorList>
            <person name="Tarantini F.S."/>
            <person name="Hong K.W."/>
            <person name="Chan K.G."/>
        </authorList>
    </citation>
    <scope>NUCLEOTIDE SEQUENCE</scope>
    <source>
        <strain evidence="3">32-07</strain>
    </source>
</reference>
<keyword evidence="2" id="KW-0472">Membrane</keyword>
<feature type="region of interest" description="Disordered" evidence="1">
    <location>
        <begin position="1"/>
        <end position="22"/>
    </location>
</feature>
<evidence type="ECO:0000313" key="4">
    <source>
        <dbReference type="Proteomes" id="UP001049518"/>
    </source>
</evidence>
<feature type="transmembrane region" description="Helical" evidence="2">
    <location>
        <begin position="29"/>
        <end position="46"/>
    </location>
</feature>
<proteinExistence type="predicted"/>
<sequence length="79" mass="8065">MTDPDDPSETSSAPSSAPSARTRGALCRPVLWVLLVTGAAGVTATTGHGTAVAVQAAFASATVACGTALIIQHYRNRRR</sequence>
<keyword evidence="4" id="KW-1185">Reference proteome</keyword>
<keyword evidence="2" id="KW-0812">Transmembrane</keyword>
<evidence type="ECO:0008006" key="5">
    <source>
        <dbReference type="Google" id="ProtNLM"/>
    </source>
</evidence>
<evidence type="ECO:0000256" key="2">
    <source>
        <dbReference type="SAM" id="Phobius"/>
    </source>
</evidence>
<protein>
    <recommendedName>
        <fullName evidence="5">Secreted protein</fullName>
    </recommendedName>
</protein>
<keyword evidence="2" id="KW-1133">Transmembrane helix</keyword>
<evidence type="ECO:0000256" key="1">
    <source>
        <dbReference type="SAM" id="MobiDB-lite"/>
    </source>
</evidence>
<accession>A0ABX8QRN6</accession>
<name>A0ABX8QRN6_9ACTN</name>
<dbReference type="EMBL" id="CP059572">
    <property type="protein sequence ID" value="QXJ21288.1"/>
    <property type="molecule type" value="Genomic_DNA"/>
</dbReference>
<organism evidence="3 4">
    <name type="scientific">Actinomadura graeca</name>
    <dbReference type="NCBI Taxonomy" id="2750812"/>
    <lineage>
        <taxon>Bacteria</taxon>
        <taxon>Bacillati</taxon>
        <taxon>Actinomycetota</taxon>
        <taxon>Actinomycetes</taxon>
        <taxon>Streptosporangiales</taxon>
        <taxon>Thermomonosporaceae</taxon>
        <taxon>Actinomadura</taxon>
    </lineage>
</organism>
<evidence type="ECO:0000313" key="3">
    <source>
        <dbReference type="EMBL" id="QXJ21288.1"/>
    </source>
</evidence>
<feature type="compositionally biased region" description="Low complexity" evidence="1">
    <location>
        <begin position="9"/>
        <end position="22"/>
    </location>
</feature>